<dbReference type="AlphaFoldDB" id="A0A0B0ML47"/>
<comment type="caution">
    <text evidence="1">The sequence shown here is derived from an EMBL/GenBank/DDBJ whole genome shotgun (WGS) entry which is preliminary data.</text>
</comment>
<gene>
    <name evidence="1" type="ORF">F383_23023</name>
</gene>
<accession>A0A0B0ML47</accession>
<evidence type="ECO:0000313" key="2">
    <source>
        <dbReference type="Proteomes" id="UP000032142"/>
    </source>
</evidence>
<dbReference type="EMBL" id="JRRC01196820">
    <property type="protein sequence ID" value="KHG01505.1"/>
    <property type="molecule type" value="Genomic_DNA"/>
</dbReference>
<reference evidence="2" key="1">
    <citation type="submission" date="2014-09" db="EMBL/GenBank/DDBJ databases">
        <authorList>
            <person name="Mudge J."/>
            <person name="Ramaraj T."/>
            <person name="Lindquist I.E."/>
            <person name="Bharti A.K."/>
            <person name="Sundararajan A."/>
            <person name="Cameron C.T."/>
            <person name="Woodward J.E."/>
            <person name="May G.D."/>
            <person name="Brubaker C."/>
            <person name="Broadhvest J."/>
            <person name="Wilkins T.A."/>
        </authorList>
    </citation>
    <scope>NUCLEOTIDE SEQUENCE</scope>
    <source>
        <strain evidence="2">cv. AKA8401</strain>
    </source>
</reference>
<evidence type="ECO:0000313" key="1">
    <source>
        <dbReference type="EMBL" id="KHG01505.1"/>
    </source>
</evidence>
<proteinExistence type="predicted"/>
<name>A0A0B0ML47_GOSAR</name>
<protein>
    <submittedName>
        <fullName evidence="1">Uncharacterized protein</fullName>
    </submittedName>
</protein>
<sequence length="39" mass="4513">MWYKSIYPLIGTRPSTQAYGWLLQISHGLAQGRVFSRVM</sequence>
<dbReference type="Proteomes" id="UP000032142">
    <property type="component" value="Unassembled WGS sequence"/>
</dbReference>
<keyword evidence="2" id="KW-1185">Reference proteome</keyword>
<organism evidence="1 2">
    <name type="scientific">Gossypium arboreum</name>
    <name type="common">Tree cotton</name>
    <name type="synonym">Gossypium nanking</name>
    <dbReference type="NCBI Taxonomy" id="29729"/>
    <lineage>
        <taxon>Eukaryota</taxon>
        <taxon>Viridiplantae</taxon>
        <taxon>Streptophyta</taxon>
        <taxon>Embryophyta</taxon>
        <taxon>Tracheophyta</taxon>
        <taxon>Spermatophyta</taxon>
        <taxon>Magnoliopsida</taxon>
        <taxon>eudicotyledons</taxon>
        <taxon>Gunneridae</taxon>
        <taxon>Pentapetalae</taxon>
        <taxon>rosids</taxon>
        <taxon>malvids</taxon>
        <taxon>Malvales</taxon>
        <taxon>Malvaceae</taxon>
        <taxon>Malvoideae</taxon>
        <taxon>Gossypium</taxon>
    </lineage>
</organism>